<evidence type="ECO:0000259" key="1">
    <source>
        <dbReference type="Pfam" id="PF01471"/>
    </source>
</evidence>
<accession>A0A6J6AHX0</accession>
<gene>
    <name evidence="2" type="ORF">UFOPK4179_01306</name>
</gene>
<reference evidence="2" key="1">
    <citation type="submission" date="2020-05" db="EMBL/GenBank/DDBJ databases">
        <authorList>
            <person name="Chiriac C."/>
            <person name="Salcher M."/>
            <person name="Ghai R."/>
            <person name="Kavagutti S V."/>
        </authorList>
    </citation>
    <scope>NUCLEOTIDE SEQUENCE</scope>
</reference>
<sequence length="261" mass="28346">MKKTLLGLCIVMIGACSGNSTTPPTTSTVATVPTTTVPVVTTTTLPAIVNPPSGEKIVDCDKKAISASYGEKLRLEFCTQTWAMGDTDKDTWNCPKEGCEQTRLYHLVDNKWESPSICYRNQPLTRFALSCYIPNVGPATLAEIPPQDVACLIWITNRSLPYFQETGCTASKADIAAAMAVTCTAYFEATSLPIEKCDHGQLVTDMQKKLREAGYSMSVDGYFGPAMAQAVYSFQGKKKLTQLGIIDKATWEALTGKPFPS</sequence>
<organism evidence="2">
    <name type="scientific">freshwater metagenome</name>
    <dbReference type="NCBI Taxonomy" id="449393"/>
    <lineage>
        <taxon>unclassified sequences</taxon>
        <taxon>metagenomes</taxon>
        <taxon>ecological metagenomes</taxon>
    </lineage>
</organism>
<protein>
    <submittedName>
        <fullName evidence="2">Unannotated protein</fullName>
    </submittedName>
</protein>
<dbReference type="InterPro" id="IPR002477">
    <property type="entry name" value="Peptidoglycan-bd-like"/>
</dbReference>
<name>A0A6J6AHX0_9ZZZZ</name>
<dbReference type="PROSITE" id="PS51257">
    <property type="entry name" value="PROKAR_LIPOPROTEIN"/>
    <property type="match status" value="1"/>
</dbReference>
<dbReference type="InterPro" id="IPR036365">
    <property type="entry name" value="PGBD-like_sf"/>
</dbReference>
<dbReference type="EMBL" id="CAETWZ010000174">
    <property type="protein sequence ID" value="CAB4368503.1"/>
    <property type="molecule type" value="Genomic_DNA"/>
</dbReference>
<dbReference type="SUPFAM" id="SSF47090">
    <property type="entry name" value="PGBD-like"/>
    <property type="match status" value="1"/>
</dbReference>
<evidence type="ECO:0000313" key="2">
    <source>
        <dbReference type="EMBL" id="CAB4368503.1"/>
    </source>
</evidence>
<dbReference type="Pfam" id="PF01471">
    <property type="entry name" value="PG_binding_1"/>
    <property type="match status" value="1"/>
</dbReference>
<proteinExistence type="predicted"/>
<dbReference type="Gene3D" id="1.10.101.10">
    <property type="entry name" value="PGBD-like superfamily/PGBD"/>
    <property type="match status" value="1"/>
</dbReference>
<dbReference type="AlphaFoldDB" id="A0A6J6AHX0"/>
<dbReference type="InterPro" id="IPR036366">
    <property type="entry name" value="PGBDSf"/>
</dbReference>
<feature type="domain" description="Peptidoglycan binding-like" evidence="1">
    <location>
        <begin position="200"/>
        <end position="254"/>
    </location>
</feature>